<evidence type="ECO:0000313" key="3">
    <source>
        <dbReference type="EMBL" id="WUS27052.1"/>
    </source>
</evidence>
<sequence>MDDRHSSPHERVLAYLREGDQLIPPTWGREDEGEALYRALSDLANSAGTDDPETDGTYDPSYDSPIAWYESGQGTDRDRPAVYR</sequence>
<feature type="compositionally biased region" description="Basic and acidic residues" evidence="1">
    <location>
        <begin position="75"/>
        <end position="84"/>
    </location>
</feature>
<evidence type="ECO:0000313" key="5">
    <source>
        <dbReference type="Proteomes" id="UP001432292"/>
    </source>
</evidence>
<reference evidence="3" key="2">
    <citation type="submission" date="2022-10" db="EMBL/GenBank/DDBJ databases">
        <title>The complete genomes of actinobacterial strains from the NBC collection.</title>
        <authorList>
            <person name="Joergensen T.S."/>
            <person name="Alvarez Arevalo M."/>
            <person name="Sterndorff E.B."/>
            <person name="Faurdal D."/>
            <person name="Vuksanovic O."/>
            <person name="Mourched A.-S."/>
            <person name="Charusanti P."/>
            <person name="Shaw S."/>
            <person name="Blin K."/>
            <person name="Weber T."/>
        </authorList>
    </citation>
    <scope>NUCLEOTIDE SEQUENCE</scope>
    <source>
        <strain evidence="3">NBC_01256</strain>
    </source>
</reference>
<gene>
    <name evidence="3" type="ORF">OG727_34860</name>
    <name evidence="2" type="ORF">Scani_42870</name>
</gene>
<feature type="region of interest" description="Disordered" evidence="1">
    <location>
        <begin position="43"/>
        <end position="84"/>
    </location>
</feature>
<dbReference type="AlphaFoldDB" id="A0A640S9T5"/>
<evidence type="ECO:0000313" key="2">
    <source>
        <dbReference type="EMBL" id="GFE08019.1"/>
    </source>
</evidence>
<dbReference type="GeneID" id="96633793"/>
<dbReference type="Proteomes" id="UP001432292">
    <property type="component" value="Chromosome"/>
</dbReference>
<keyword evidence="5" id="KW-1185">Reference proteome</keyword>
<proteinExistence type="predicted"/>
<evidence type="ECO:0000313" key="4">
    <source>
        <dbReference type="Proteomes" id="UP000435837"/>
    </source>
</evidence>
<name>A0A640S9T5_9ACTN</name>
<dbReference type="EMBL" id="CP108473">
    <property type="protein sequence ID" value="WUS27052.1"/>
    <property type="molecule type" value="Genomic_DNA"/>
</dbReference>
<dbReference type="EMBL" id="BLIN01000005">
    <property type="protein sequence ID" value="GFE08019.1"/>
    <property type="molecule type" value="Genomic_DNA"/>
</dbReference>
<reference evidence="2 4" key="1">
    <citation type="submission" date="2019-12" db="EMBL/GenBank/DDBJ databases">
        <title>Whole genome shotgun sequence of Streptomyces caniferus NBRC 15389.</title>
        <authorList>
            <person name="Ichikawa N."/>
            <person name="Kimura A."/>
            <person name="Kitahashi Y."/>
            <person name="Komaki H."/>
            <person name="Tamura T."/>
        </authorList>
    </citation>
    <scope>NUCLEOTIDE SEQUENCE [LARGE SCALE GENOMIC DNA]</scope>
    <source>
        <strain evidence="2 4">NBRC 15389</strain>
    </source>
</reference>
<dbReference type="Proteomes" id="UP000435837">
    <property type="component" value="Unassembled WGS sequence"/>
</dbReference>
<organism evidence="2 4">
    <name type="scientific">Streptomyces caniferus</name>
    <dbReference type="NCBI Taxonomy" id="285557"/>
    <lineage>
        <taxon>Bacteria</taxon>
        <taxon>Bacillati</taxon>
        <taxon>Actinomycetota</taxon>
        <taxon>Actinomycetes</taxon>
        <taxon>Kitasatosporales</taxon>
        <taxon>Streptomycetaceae</taxon>
        <taxon>Streptomyces</taxon>
    </lineage>
</organism>
<dbReference type="RefSeq" id="WP_159478485.1">
    <property type="nucleotide sequence ID" value="NZ_BAAATH010000063.1"/>
</dbReference>
<accession>A0A640S9T5</accession>
<evidence type="ECO:0000256" key="1">
    <source>
        <dbReference type="SAM" id="MobiDB-lite"/>
    </source>
</evidence>
<protein>
    <submittedName>
        <fullName evidence="2">Uncharacterized protein</fullName>
    </submittedName>
</protein>
<dbReference type="OrthoDB" id="4334756at2"/>